<organism evidence="2 3">
    <name type="scientific">Halobellus salinus</name>
    <dbReference type="NCBI Taxonomy" id="931585"/>
    <lineage>
        <taxon>Archaea</taxon>
        <taxon>Methanobacteriati</taxon>
        <taxon>Methanobacteriota</taxon>
        <taxon>Stenosarchaea group</taxon>
        <taxon>Halobacteria</taxon>
        <taxon>Halobacteriales</taxon>
        <taxon>Haloferacaceae</taxon>
        <taxon>Halobellus</taxon>
    </lineage>
</organism>
<dbReference type="OrthoDB" id="305399at2157"/>
<evidence type="ECO:0000313" key="3">
    <source>
        <dbReference type="Proteomes" id="UP000653099"/>
    </source>
</evidence>
<dbReference type="Proteomes" id="UP000653099">
    <property type="component" value="Unassembled WGS sequence"/>
</dbReference>
<comment type="caution">
    <text evidence="2">The sequence shown here is derived from an EMBL/GenBank/DDBJ whole genome shotgun (WGS) entry which is preliminary data.</text>
</comment>
<name>A0A830EGU9_9EURY</name>
<reference evidence="2" key="1">
    <citation type="journal article" date="2014" name="Int. J. Syst. Evol. Microbiol.">
        <title>Complete genome sequence of Corynebacterium casei LMG S-19264T (=DSM 44701T), isolated from a smear-ripened cheese.</title>
        <authorList>
            <consortium name="US DOE Joint Genome Institute (JGI-PGF)"/>
            <person name="Walter F."/>
            <person name="Albersmeier A."/>
            <person name="Kalinowski J."/>
            <person name="Ruckert C."/>
        </authorList>
    </citation>
    <scope>NUCLEOTIDE SEQUENCE</scope>
    <source>
        <strain evidence="2">JCM 14359</strain>
    </source>
</reference>
<keyword evidence="3" id="KW-1185">Reference proteome</keyword>
<proteinExistence type="predicted"/>
<sequence length="49" mass="5482">MAQHTHAERQDSATEPEFYTPAGAGPSFVIDRVERAWTTLFNHQVGPLN</sequence>
<evidence type="ECO:0000313" key="2">
    <source>
        <dbReference type="EMBL" id="GGJ08616.1"/>
    </source>
</evidence>
<dbReference type="AlphaFoldDB" id="A0A830EGU9"/>
<accession>A0A830EGU9</accession>
<protein>
    <submittedName>
        <fullName evidence="2">Uncharacterized protein</fullName>
    </submittedName>
</protein>
<evidence type="ECO:0000256" key="1">
    <source>
        <dbReference type="SAM" id="MobiDB-lite"/>
    </source>
</evidence>
<gene>
    <name evidence="2" type="ORF">GCM10008995_18090</name>
</gene>
<dbReference type="RefSeq" id="WP_188787082.1">
    <property type="nucleotide sequence ID" value="NZ_BMOC01000010.1"/>
</dbReference>
<feature type="compositionally biased region" description="Basic and acidic residues" evidence="1">
    <location>
        <begin position="1"/>
        <end position="12"/>
    </location>
</feature>
<reference evidence="2" key="2">
    <citation type="submission" date="2020-09" db="EMBL/GenBank/DDBJ databases">
        <authorList>
            <person name="Sun Q."/>
            <person name="Ohkuma M."/>
        </authorList>
    </citation>
    <scope>NUCLEOTIDE SEQUENCE</scope>
    <source>
        <strain evidence="2">JCM 14359</strain>
    </source>
</reference>
<feature type="region of interest" description="Disordered" evidence="1">
    <location>
        <begin position="1"/>
        <end position="25"/>
    </location>
</feature>
<dbReference type="EMBL" id="BMOC01000010">
    <property type="protein sequence ID" value="GGJ08616.1"/>
    <property type="molecule type" value="Genomic_DNA"/>
</dbReference>